<comment type="subcellular location">
    <subcellularLocation>
        <location evidence="1">Cell membrane</location>
        <topology evidence="1">Single-pass type I membrane protein</topology>
    </subcellularLocation>
</comment>
<reference evidence="24" key="1">
    <citation type="submission" date="2015-04" db="UniProtKB">
        <authorList>
            <consortium name="EnsemblPlants"/>
        </authorList>
    </citation>
    <scope>IDENTIFICATION</scope>
</reference>
<evidence type="ECO:0000256" key="17">
    <source>
        <dbReference type="ARBA" id="ARBA00023180"/>
    </source>
</evidence>
<feature type="binding site" evidence="20">
    <location>
        <position position="381"/>
    </location>
    <ligand>
        <name>ATP</name>
        <dbReference type="ChEBI" id="CHEBI:30616"/>
    </ligand>
</feature>
<dbReference type="GO" id="GO:0005886">
    <property type="term" value="C:plasma membrane"/>
    <property type="evidence" value="ECO:0007669"/>
    <property type="project" value="UniProtKB-SubCell"/>
</dbReference>
<feature type="binding site" evidence="20">
    <location>
        <position position="1053"/>
    </location>
    <ligand>
        <name>ATP</name>
        <dbReference type="ChEBI" id="CHEBI:30616"/>
    </ligand>
</feature>
<dbReference type="InterPro" id="IPR011009">
    <property type="entry name" value="Kinase-like_dom_sf"/>
</dbReference>
<dbReference type="CDD" id="cd06899">
    <property type="entry name" value="lectin_legume_LecRK_Arcelin_ConA"/>
    <property type="match status" value="2"/>
</dbReference>
<comment type="catalytic activity">
    <reaction evidence="19">
        <text>L-seryl-[protein] + ATP = O-phospho-L-seryl-[protein] + ADP + H(+)</text>
        <dbReference type="Rhea" id="RHEA:17989"/>
        <dbReference type="Rhea" id="RHEA-COMP:9863"/>
        <dbReference type="Rhea" id="RHEA-COMP:11604"/>
        <dbReference type="ChEBI" id="CHEBI:15378"/>
        <dbReference type="ChEBI" id="CHEBI:29999"/>
        <dbReference type="ChEBI" id="CHEBI:30616"/>
        <dbReference type="ChEBI" id="CHEBI:83421"/>
        <dbReference type="ChEBI" id="CHEBI:456216"/>
        <dbReference type="EC" id="2.7.11.1"/>
    </reaction>
    <physiologicalReaction direction="left-to-right" evidence="19">
        <dbReference type="Rhea" id="RHEA:17990"/>
    </physiologicalReaction>
</comment>
<feature type="transmembrane region" description="Helical" evidence="21">
    <location>
        <begin position="294"/>
        <end position="317"/>
    </location>
</feature>
<dbReference type="Proteomes" id="UP000026961">
    <property type="component" value="Chromosome 7"/>
</dbReference>
<dbReference type="SUPFAM" id="SSF56112">
    <property type="entry name" value="Protein kinase-like (PK-like)"/>
    <property type="match status" value="2"/>
</dbReference>
<dbReference type="Gene3D" id="2.60.120.200">
    <property type="match status" value="2"/>
</dbReference>
<evidence type="ECO:0000256" key="6">
    <source>
        <dbReference type="ARBA" id="ARBA00022527"/>
    </source>
</evidence>
<dbReference type="InterPro" id="IPR001220">
    <property type="entry name" value="Legume_lectin_dom"/>
</dbReference>
<dbReference type="InterPro" id="IPR008271">
    <property type="entry name" value="Ser/Thr_kinase_AS"/>
</dbReference>
<evidence type="ECO:0000256" key="8">
    <source>
        <dbReference type="ARBA" id="ARBA00022692"/>
    </source>
</evidence>
<evidence type="ECO:0000256" key="2">
    <source>
        <dbReference type="ARBA" id="ARBA00008536"/>
    </source>
</evidence>
<keyword evidence="13 20" id="KW-0067">ATP-binding</keyword>
<dbReference type="Gramene" id="OGLUM07G01940.1">
    <property type="protein sequence ID" value="OGLUM07G01940.1"/>
    <property type="gene ID" value="OGLUM07G01940"/>
</dbReference>
<evidence type="ECO:0000256" key="21">
    <source>
        <dbReference type="SAM" id="Phobius"/>
    </source>
</evidence>
<dbReference type="HOGENOM" id="CLU_000288_62_0_1"/>
<evidence type="ECO:0000256" key="9">
    <source>
        <dbReference type="ARBA" id="ARBA00022729"/>
    </source>
</evidence>
<evidence type="ECO:0000256" key="13">
    <source>
        <dbReference type="ARBA" id="ARBA00022840"/>
    </source>
</evidence>
<feature type="transmembrane region" description="Helical" evidence="21">
    <location>
        <begin position="966"/>
        <end position="990"/>
    </location>
</feature>
<feature type="chain" id="PRO_5002353413" description="non-specific serine/threonine protein kinase" evidence="22">
    <location>
        <begin position="26"/>
        <end position="1339"/>
    </location>
</feature>
<name>A0A0E0AFK2_9ORYZ</name>
<evidence type="ECO:0000256" key="5">
    <source>
        <dbReference type="ARBA" id="ARBA00022475"/>
    </source>
</evidence>
<dbReference type="FunFam" id="1.10.510.10:FF:000517">
    <property type="entry name" value="Putative receptor kinase Lecrk"/>
    <property type="match status" value="2"/>
</dbReference>
<reference evidence="24" key="2">
    <citation type="submission" date="2018-05" db="EMBL/GenBank/DDBJ databases">
        <title>OgluRS3 (Oryza glumaepatula Reference Sequence Version 3).</title>
        <authorList>
            <person name="Zhang J."/>
            <person name="Kudrna D."/>
            <person name="Lee S."/>
            <person name="Talag J."/>
            <person name="Welchert J."/>
            <person name="Wing R.A."/>
        </authorList>
    </citation>
    <scope>NUCLEOTIDE SEQUENCE [LARGE SCALE GENOMIC DNA]</scope>
</reference>
<dbReference type="GO" id="GO:1901001">
    <property type="term" value="P:negative regulation of response to salt stress"/>
    <property type="evidence" value="ECO:0007669"/>
    <property type="project" value="UniProtKB-ARBA"/>
</dbReference>
<keyword evidence="12" id="KW-0418">Kinase</keyword>
<evidence type="ECO:0000256" key="19">
    <source>
        <dbReference type="ARBA" id="ARBA00048977"/>
    </source>
</evidence>
<feature type="domain" description="Protein kinase" evidence="23">
    <location>
        <begin position="1024"/>
        <end position="1301"/>
    </location>
</feature>
<keyword evidence="6" id="KW-0723">Serine/threonine-protein kinase</keyword>
<comment type="similarity">
    <text evidence="3">In the C-terminal section; belongs to the protein kinase superfamily. Ser/Thr protein kinase family.</text>
</comment>
<accession>A0A0E0AFK2</accession>
<keyword evidence="11 20" id="KW-0547">Nucleotide-binding</keyword>
<evidence type="ECO:0000256" key="7">
    <source>
        <dbReference type="ARBA" id="ARBA00022679"/>
    </source>
</evidence>
<dbReference type="Gene3D" id="3.30.200.20">
    <property type="entry name" value="Phosphorylase Kinase, domain 1"/>
    <property type="match status" value="2"/>
</dbReference>
<dbReference type="CDD" id="cd14066">
    <property type="entry name" value="STKc_IRAK"/>
    <property type="match status" value="2"/>
</dbReference>
<evidence type="ECO:0000256" key="18">
    <source>
        <dbReference type="ARBA" id="ARBA00048659"/>
    </source>
</evidence>
<keyword evidence="8 21" id="KW-0812">Transmembrane</keyword>
<dbReference type="Pfam" id="PF00069">
    <property type="entry name" value="Pkinase"/>
    <property type="match status" value="2"/>
</dbReference>
<dbReference type="Gene3D" id="1.10.510.10">
    <property type="entry name" value="Transferase(Phosphotransferase) domain 1"/>
    <property type="match status" value="2"/>
</dbReference>
<keyword evidence="16" id="KW-0675">Receptor</keyword>
<evidence type="ECO:0000256" key="10">
    <source>
        <dbReference type="ARBA" id="ARBA00022734"/>
    </source>
</evidence>
<dbReference type="PANTHER" id="PTHR27007">
    <property type="match status" value="1"/>
</dbReference>
<evidence type="ECO:0000256" key="3">
    <source>
        <dbReference type="ARBA" id="ARBA00010217"/>
    </source>
</evidence>
<comment type="similarity">
    <text evidence="2">In the N-terminal section; belongs to the leguminous lectin family.</text>
</comment>
<evidence type="ECO:0000259" key="23">
    <source>
        <dbReference type="PROSITE" id="PS50011"/>
    </source>
</evidence>
<evidence type="ECO:0000256" key="1">
    <source>
        <dbReference type="ARBA" id="ARBA00004251"/>
    </source>
</evidence>
<dbReference type="SUPFAM" id="SSF49899">
    <property type="entry name" value="Concanavalin A-like lectins/glucanases"/>
    <property type="match status" value="2"/>
</dbReference>
<keyword evidence="15 21" id="KW-0472">Membrane</keyword>
<keyword evidence="7" id="KW-0808">Transferase</keyword>
<dbReference type="eggNOG" id="ENOG502QSJ4">
    <property type="taxonomic scope" value="Eukaryota"/>
</dbReference>
<evidence type="ECO:0000256" key="16">
    <source>
        <dbReference type="ARBA" id="ARBA00023170"/>
    </source>
</evidence>
<keyword evidence="14 21" id="KW-1133">Transmembrane helix</keyword>
<feature type="signal peptide" evidence="22">
    <location>
        <begin position="1"/>
        <end position="25"/>
    </location>
</feature>
<keyword evidence="9 22" id="KW-0732">Signal</keyword>
<feature type="transmembrane region" description="Helical" evidence="21">
    <location>
        <begin position="672"/>
        <end position="692"/>
    </location>
</feature>
<dbReference type="PROSITE" id="PS50011">
    <property type="entry name" value="PROTEIN_KINASE_DOM"/>
    <property type="match status" value="2"/>
</dbReference>
<evidence type="ECO:0000256" key="14">
    <source>
        <dbReference type="ARBA" id="ARBA00022989"/>
    </source>
</evidence>
<dbReference type="InterPro" id="IPR013320">
    <property type="entry name" value="ConA-like_dom_sf"/>
</dbReference>
<dbReference type="EC" id="2.7.11.1" evidence="4"/>
<evidence type="ECO:0000256" key="11">
    <source>
        <dbReference type="ARBA" id="ARBA00022741"/>
    </source>
</evidence>
<dbReference type="PROSITE" id="PS00107">
    <property type="entry name" value="PROTEIN_KINASE_ATP"/>
    <property type="match status" value="2"/>
</dbReference>
<dbReference type="SMART" id="SM00220">
    <property type="entry name" value="S_TKc"/>
    <property type="match status" value="2"/>
</dbReference>
<sequence>MGGIKIITKTFLLFLALSHKFFAAAREEERFLYSGFSGTDILVNGMAMVTPNGLLQLTNGTAQSKGHAIHPTPLRFHEHGSNGTRVRSFSASFVFAIRSIAPGVSAQGLTFFVSPTKNFLRAFSNQFLGLLNKKNNGNTSNHIFAVELDTVLNNDMQDINDNHVGIDINDLRSVDSYNAGYYDNKNGTFCNLTLASFDAMQVWVDYNGERKLISVTLAPLHMAKPARALLTTTYDLSQVLKNQSYVGFSSSTGILDTHHYVLGCSFGMNQPAPVIDVKKLPKLPRLGPKPQSKLLIIILPVATATLVIAIVSGIVVLRRRQMRYAELREDWEVEFGPHRFSYMDLFHATEGFKDKHLLGIGGFGRVYKGVLTKSKSEVAVKRVSHESRQGMREFIAEVVSIGRLRHKNIVQLHGYCRRKGELLLVYDHMPNGSLDKYLHNHDNQQNLDWSQRFHIIKGVASGLLYLHEDWEKVVVHRDIKASNVLVDAEMNGRLGDFGLARLYDHGSDPQITHVVGTMGYIAPELARMGRASVLTDVFAFGMFLLEVTCGRRPIMQSEEQDCPIMLVDWVLMHWRNESLIDVVDKRLQNEYNIDEACLALKLGLLCSHSLPSARPNMRQVMQFLEGDISFPDEVLALLLSHEGQEHIIVSSPPPSTSFGFHRAMSGMNRSSFLPLFFIIIIIKLSIGLLPSFTTAVDDGQFVFNGFLNSNLTIDGAATVLPGGLLQLTNGTGMVKGHVFHPTPFRFRESPGTTLHSFSVSIVFGIISAYREVGTDGMAFLIAPSSNFSDANAAQHLGLFNYKNNGNMSNHVFAVEIDTVRNNEFMDIDSNHIGIDISDLRSVNSSSAGYYDDNTGEFRNLSLISGKAIQIWIDFDARAMRIDVALAPFKMTKPTKPLLSMSYNLSTVLTDVAYVGLSAATGPLETSHYILGWSFSMNRSAPSFLTAQLPDLPRRGTARKASRRSKVLLIIVPIATATSAVAVSLAVFLFVRRWFKYAELREDWEIDFGPHRFSFKDLYFATEGFKNRHLLGTGGFGRVYKGFLSESKLQIAVKRVSHESRQGIREFIAEIVSIGRLRHRNIVQLLGYCRRKGELLLVYDYMPNGSLDKYLHYDSTRPSLDWNQRFRIIKGVASGLWYLHGEWEQVVIHRDVKASNVLLDEEMNARLGDFGLARLYDHGTDMQTTHLVGTIGYLAPELANTGKASPATDVFSFGIFVLEVACGRRPIEHGMNSEYKFTLVDWVIDRWHEGSLLEVMDPKLQNGYDDDEACLALKLGLLCSHPSPIARPTMWHVMQYLNHDLPFPELMAMDMVRNRWVDSPIEYCQSVASDGTMSGLSEGR</sequence>
<dbReference type="InterPro" id="IPR050528">
    <property type="entry name" value="L-type_Lectin-RKs"/>
</dbReference>
<organism evidence="24">
    <name type="scientific">Oryza glumipatula</name>
    <dbReference type="NCBI Taxonomy" id="40148"/>
    <lineage>
        <taxon>Eukaryota</taxon>
        <taxon>Viridiplantae</taxon>
        <taxon>Streptophyta</taxon>
        <taxon>Embryophyta</taxon>
        <taxon>Tracheophyta</taxon>
        <taxon>Spermatophyta</taxon>
        <taxon>Magnoliopsida</taxon>
        <taxon>Liliopsida</taxon>
        <taxon>Poales</taxon>
        <taxon>Poaceae</taxon>
        <taxon>BOP clade</taxon>
        <taxon>Oryzoideae</taxon>
        <taxon>Oryzeae</taxon>
        <taxon>Oryzinae</taxon>
        <taxon>Oryza</taxon>
    </lineage>
</organism>
<comment type="catalytic activity">
    <reaction evidence="18">
        <text>L-threonyl-[protein] + ATP = O-phospho-L-threonyl-[protein] + ADP + H(+)</text>
        <dbReference type="Rhea" id="RHEA:46608"/>
        <dbReference type="Rhea" id="RHEA-COMP:11060"/>
        <dbReference type="Rhea" id="RHEA-COMP:11605"/>
        <dbReference type="ChEBI" id="CHEBI:15378"/>
        <dbReference type="ChEBI" id="CHEBI:30013"/>
        <dbReference type="ChEBI" id="CHEBI:30616"/>
        <dbReference type="ChEBI" id="CHEBI:61977"/>
        <dbReference type="ChEBI" id="CHEBI:456216"/>
        <dbReference type="EC" id="2.7.11.1"/>
    </reaction>
    <physiologicalReaction direction="left-to-right" evidence="18">
        <dbReference type="Rhea" id="RHEA:46609"/>
    </physiologicalReaction>
</comment>
<evidence type="ECO:0000256" key="22">
    <source>
        <dbReference type="SAM" id="SignalP"/>
    </source>
</evidence>
<evidence type="ECO:0000256" key="12">
    <source>
        <dbReference type="ARBA" id="ARBA00022777"/>
    </source>
</evidence>
<keyword evidence="5" id="KW-1003">Cell membrane</keyword>
<proteinExistence type="inferred from homology"/>
<evidence type="ECO:0000313" key="25">
    <source>
        <dbReference type="Proteomes" id="UP000026961"/>
    </source>
</evidence>
<dbReference type="Pfam" id="PF00139">
    <property type="entry name" value="Lectin_legB"/>
    <property type="match status" value="2"/>
</dbReference>
<dbReference type="InterPro" id="IPR000719">
    <property type="entry name" value="Prot_kinase_dom"/>
</dbReference>
<keyword evidence="17" id="KW-0325">Glycoprotein</keyword>
<protein>
    <recommendedName>
        <fullName evidence="4">non-specific serine/threonine protein kinase</fullName>
        <ecNumber evidence="4">2.7.11.1</ecNumber>
    </recommendedName>
</protein>
<dbReference type="GO" id="GO:0004674">
    <property type="term" value="F:protein serine/threonine kinase activity"/>
    <property type="evidence" value="ECO:0007669"/>
    <property type="project" value="UniProtKB-KW"/>
</dbReference>
<evidence type="ECO:0000313" key="24">
    <source>
        <dbReference type="EnsemblPlants" id="OGLUM07G01940.1"/>
    </source>
</evidence>
<dbReference type="InterPro" id="IPR017441">
    <property type="entry name" value="Protein_kinase_ATP_BS"/>
</dbReference>
<evidence type="ECO:0000256" key="20">
    <source>
        <dbReference type="PROSITE-ProRule" id="PRU10141"/>
    </source>
</evidence>
<dbReference type="EnsemblPlants" id="OGLUM07G01940.1">
    <property type="protein sequence ID" value="OGLUM07G01940.1"/>
    <property type="gene ID" value="OGLUM07G01940"/>
</dbReference>
<dbReference type="PROSITE" id="PS00108">
    <property type="entry name" value="PROTEIN_KINASE_ST"/>
    <property type="match status" value="2"/>
</dbReference>
<dbReference type="FunFam" id="2.60.120.200:FF:000051">
    <property type="entry name" value="L-type lectin-domain containing receptor kinase V.9"/>
    <property type="match status" value="2"/>
</dbReference>
<keyword evidence="25" id="KW-1185">Reference proteome</keyword>
<keyword evidence="10" id="KW-0430">Lectin</keyword>
<dbReference type="GO" id="GO:0030246">
    <property type="term" value="F:carbohydrate binding"/>
    <property type="evidence" value="ECO:0007669"/>
    <property type="project" value="UniProtKB-KW"/>
</dbReference>
<feature type="domain" description="Protein kinase" evidence="23">
    <location>
        <begin position="352"/>
        <end position="630"/>
    </location>
</feature>
<dbReference type="STRING" id="40148.A0A0E0AFK2"/>
<evidence type="ECO:0000256" key="4">
    <source>
        <dbReference type="ARBA" id="ARBA00012513"/>
    </source>
</evidence>
<dbReference type="FunFam" id="3.30.200.20:FF:000112">
    <property type="entry name" value="Lectin-domain containing receptor kinase A4.3"/>
    <property type="match status" value="2"/>
</dbReference>
<dbReference type="GO" id="GO:0005524">
    <property type="term" value="F:ATP binding"/>
    <property type="evidence" value="ECO:0007669"/>
    <property type="project" value="UniProtKB-UniRule"/>
</dbReference>
<evidence type="ECO:0000256" key="15">
    <source>
        <dbReference type="ARBA" id="ARBA00023136"/>
    </source>
</evidence>